<evidence type="ECO:0000256" key="1">
    <source>
        <dbReference type="SAM" id="MobiDB-lite"/>
    </source>
</evidence>
<evidence type="ECO:0000313" key="3">
    <source>
        <dbReference type="Proteomes" id="UP001576784"/>
    </source>
</evidence>
<evidence type="ECO:0000313" key="2">
    <source>
        <dbReference type="EMBL" id="MFB2896941.1"/>
    </source>
</evidence>
<dbReference type="RefSeq" id="WP_413266559.1">
    <property type="nucleotide sequence ID" value="NZ_JBHFNR010000226.1"/>
</dbReference>
<gene>
    <name evidence="2" type="ORF">ACE1CI_28845</name>
</gene>
<dbReference type="Proteomes" id="UP001576784">
    <property type="component" value="Unassembled WGS sequence"/>
</dbReference>
<organism evidence="2 3">
    <name type="scientific">Floridaenema flaviceps BLCC-F50</name>
    <dbReference type="NCBI Taxonomy" id="3153642"/>
    <lineage>
        <taxon>Bacteria</taxon>
        <taxon>Bacillati</taxon>
        <taxon>Cyanobacteriota</taxon>
        <taxon>Cyanophyceae</taxon>
        <taxon>Oscillatoriophycideae</taxon>
        <taxon>Aerosakkonematales</taxon>
        <taxon>Aerosakkonemataceae</taxon>
        <taxon>Floridanema</taxon>
        <taxon>Floridanema flaviceps</taxon>
    </lineage>
</organism>
<name>A0ABV4XZ54_9CYAN</name>
<keyword evidence="3" id="KW-1185">Reference proteome</keyword>
<reference evidence="2 3" key="1">
    <citation type="submission" date="2024-09" db="EMBL/GenBank/DDBJ databases">
        <title>Floridaenema gen nov. (Aerosakkonemataceae, Aerosakkonematales ord. nov., Cyanobacteria) from benthic tropical and subtropical fresh waters, with the description of four new species.</title>
        <authorList>
            <person name="Moretto J.A."/>
            <person name="Berthold D.E."/>
            <person name="Lefler F.W."/>
            <person name="Huang I.-S."/>
            <person name="Laughinghouse H. IV."/>
        </authorList>
    </citation>
    <scope>NUCLEOTIDE SEQUENCE [LARGE SCALE GENOMIC DNA]</scope>
    <source>
        <strain evidence="2 3">BLCC-F50</strain>
    </source>
</reference>
<dbReference type="EMBL" id="JBHFNR010000226">
    <property type="protein sequence ID" value="MFB2896941.1"/>
    <property type="molecule type" value="Genomic_DNA"/>
</dbReference>
<sequence>MEILNEISQIKPSKTTQGIKIFPTHKRQKHHQLQQPEESATSTVISPGKKGLAKTAINENNFREPLLGILSLTATGSNLKVENIVKNIDYLAAQI</sequence>
<feature type="region of interest" description="Disordered" evidence="1">
    <location>
        <begin position="26"/>
        <end position="48"/>
    </location>
</feature>
<protein>
    <submittedName>
        <fullName evidence="2">Uncharacterized protein</fullName>
    </submittedName>
</protein>
<feature type="compositionally biased region" description="Polar residues" evidence="1">
    <location>
        <begin position="33"/>
        <end position="45"/>
    </location>
</feature>
<accession>A0ABV4XZ54</accession>
<proteinExistence type="predicted"/>
<comment type="caution">
    <text evidence="2">The sequence shown here is derived from an EMBL/GenBank/DDBJ whole genome shotgun (WGS) entry which is preliminary data.</text>
</comment>